<sequence length="42" mass="4747">MLFVSYFAITMMNIAICETIITVVLYSSKGRYGYFSKAGIDK</sequence>
<proteinExistence type="predicted"/>
<dbReference type="AlphaFoldDB" id="A0A2H4TQ61"/>
<name>A0A2H4TQ61_ECOLX</name>
<evidence type="ECO:0000256" key="1">
    <source>
        <dbReference type="SAM" id="Phobius"/>
    </source>
</evidence>
<evidence type="ECO:0000313" key="3">
    <source>
        <dbReference type="Proteomes" id="UP000236551"/>
    </source>
</evidence>
<gene>
    <name evidence="2" type="ORF">CV83915_01311</name>
</gene>
<reference evidence="2 3" key="1">
    <citation type="submission" date="2017-11" db="EMBL/GenBank/DDBJ databases">
        <title>Escherichia coli CV839-15 Genome sequencing and assembly.</title>
        <authorList>
            <person name="Li Z."/>
            <person name="Song N."/>
            <person name="Li W."/>
            <person name="Philip H.R."/>
            <person name="Bu Z."/>
            <person name="Siguo L."/>
        </authorList>
    </citation>
    <scope>NUCLEOTIDE SEQUENCE [LARGE SCALE GENOMIC DNA]</scope>
    <source>
        <strain evidence="2 3">CV839-15</strain>
    </source>
</reference>
<accession>A0A2H4TQ61</accession>
<protein>
    <submittedName>
        <fullName evidence="2">Putative membrane protein</fullName>
    </submittedName>
</protein>
<keyword evidence="1" id="KW-0472">Membrane</keyword>
<dbReference type="EMBL" id="CP024978">
    <property type="protein sequence ID" value="ATZ31666.1"/>
    <property type="molecule type" value="Genomic_DNA"/>
</dbReference>
<evidence type="ECO:0000313" key="2">
    <source>
        <dbReference type="EMBL" id="ATZ31666.1"/>
    </source>
</evidence>
<dbReference type="Proteomes" id="UP000236551">
    <property type="component" value="Chromosome"/>
</dbReference>
<keyword evidence="1" id="KW-1133">Transmembrane helix</keyword>
<organism evidence="2 3">
    <name type="scientific">Escherichia coli</name>
    <dbReference type="NCBI Taxonomy" id="562"/>
    <lineage>
        <taxon>Bacteria</taxon>
        <taxon>Pseudomonadati</taxon>
        <taxon>Pseudomonadota</taxon>
        <taxon>Gammaproteobacteria</taxon>
        <taxon>Enterobacterales</taxon>
        <taxon>Enterobacteriaceae</taxon>
        <taxon>Escherichia</taxon>
    </lineage>
</organism>
<keyword evidence="1" id="KW-0812">Transmembrane</keyword>
<feature type="transmembrane region" description="Helical" evidence="1">
    <location>
        <begin position="6"/>
        <end position="27"/>
    </location>
</feature>